<keyword evidence="8" id="KW-1185">Reference proteome</keyword>
<comment type="caution">
    <text evidence="7">The sequence shown here is derived from an EMBL/GenBank/DDBJ whole genome shotgun (WGS) entry which is preliminary data.</text>
</comment>
<dbReference type="PANTHER" id="PTHR17453:SF0">
    <property type="entry name" value="SIGNAL RECOGNITION PARTICLE 19 KDA PROTEIN"/>
    <property type="match status" value="1"/>
</dbReference>
<dbReference type="InterPro" id="IPR036521">
    <property type="entry name" value="SRP19-like_sf"/>
</dbReference>
<evidence type="ECO:0000313" key="7">
    <source>
        <dbReference type="EMBL" id="KAK5966782.1"/>
    </source>
</evidence>
<dbReference type="SUPFAM" id="SSF69695">
    <property type="entry name" value="SRP19"/>
    <property type="match status" value="1"/>
</dbReference>
<dbReference type="EMBL" id="WIXE01023136">
    <property type="protein sequence ID" value="KAK5966782.1"/>
    <property type="molecule type" value="Genomic_DNA"/>
</dbReference>
<dbReference type="GO" id="GO:0008312">
    <property type="term" value="F:7S RNA binding"/>
    <property type="evidence" value="ECO:0007669"/>
    <property type="project" value="InterPro"/>
</dbReference>
<evidence type="ECO:0000256" key="5">
    <source>
        <dbReference type="ARBA" id="ARBA00023274"/>
    </source>
</evidence>
<evidence type="ECO:0008006" key="9">
    <source>
        <dbReference type="Google" id="ProtNLM"/>
    </source>
</evidence>
<evidence type="ECO:0000256" key="4">
    <source>
        <dbReference type="ARBA" id="ARBA00023135"/>
    </source>
</evidence>
<evidence type="ECO:0000256" key="3">
    <source>
        <dbReference type="ARBA" id="ARBA00022490"/>
    </source>
</evidence>
<keyword evidence="3" id="KW-0963">Cytoplasm</keyword>
<name>A0AAN8IF22_TRICO</name>
<organism evidence="7 8">
    <name type="scientific">Trichostrongylus colubriformis</name>
    <name type="common">Black scour worm</name>
    <dbReference type="NCBI Taxonomy" id="6319"/>
    <lineage>
        <taxon>Eukaryota</taxon>
        <taxon>Metazoa</taxon>
        <taxon>Ecdysozoa</taxon>
        <taxon>Nematoda</taxon>
        <taxon>Chromadorea</taxon>
        <taxon>Rhabditida</taxon>
        <taxon>Rhabditina</taxon>
        <taxon>Rhabditomorpha</taxon>
        <taxon>Strongyloidea</taxon>
        <taxon>Trichostrongylidae</taxon>
        <taxon>Trichostrongylus</taxon>
    </lineage>
</organism>
<gene>
    <name evidence="7" type="ORF">GCK32_007128</name>
</gene>
<evidence type="ECO:0000256" key="2">
    <source>
        <dbReference type="ARBA" id="ARBA00008910"/>
    </source>
</evidence>
<dbReference type="Pfam" id="PF01922">
    <property type="entry name" value="SRP19"/>
    <property type="match status" value="1"/>
</dbReference>
<dbReference type="Proteomes" id="UP001331761">
    <property type="component" value="Unassembled WGS sequence"/>
</dbReference>
<dbReference type="Gene3D" id="3.30.56.30">
    <property type="entry name" value="Signal recognition particle, SRP19-like subunit"/>
    <property type="match status" value="1"/>
</dbReference>
<evidence type="ECO:0000256" key="1">
    <source>
        <dbReference type="ARBA" id="ARBA00004496"/>
    </source>
</evidence>
<sequence length="306" mass="35232">MIHRSGESKDRREEVWAVPAEQTSKKGIPFDDTRIQRKNAARNLKHPFVHGMGRSSAKLRIIFPLFSTKLHSNSLLKQSTEEEEYLAEKIFSVQYMVDVKAKPFSDEKRWVVIYPTYLDSKKSLQQGRKIPKGMAVENPTSSEIFDVLTASGLNPVLERGKLHPREQDREPEKLGRVRVMLKNDDGTVKNKDYPTRAALYKYFCRGSCHCQEEQEEKVTCRGSTSFRGCNSPFVRRRGELVVRKWTADTLSDNMLSYQVLLKRKVSSITSPVTYIRHEFLSFLPSRLSVIRSQKLICRQTNGMVGE</sequence>
<dbReference type="GO" id="GO:0006617">
    <property type="term" value="P:SRP-dependent cotranslational protein targeting to membrane, signal sequence recognition"/>
    <property type="evidence" value="ECO:0007669"/>
    <property type="project" value="TreeGrafter"/>
</dbReference>
<evidence type="ECO:0000256" key="6">
    <source>
        <dbReference type="ARBA" id="ARBA00045518"/>
    </source>
</evidence>
<dbReference type="InterPro" id="IPR002778">
    <property type="entry name" value="Signal_recog_particle_SRP19"/>
</dbReference>
<comment type="function">
    <text evidence="6">Component of the signal recognition particle (SRP) complex, a ribonucleoprotein complex that mediates the cotranslational targeting of secretory and membrane proteins to the endoplasmic reticulum (ER). Binds directly to 7SL RNA. Mediates binding of SRP54 to the SRP complex.</text>
</comment>
<protein>
    <recommendedName>
        <fullName evidence="9">Signal recognition particle 19 kDa protein</fullName>
    </recommendedName>
</protein>
<keyword evidence="4" id="KW-0733">Signal recognition particle</keyword>
<reference evidence="7 8" key="1">
    <citation type="submission" date="2019-10" db="EMBL/GenBank/DDBJ databases">
        <title>Assembly and Annotation for the nematode Trichostrongylus colubriformis.</title>
        <authorList>
            <person name="Martin J."/>
        </authorList>
    </citation>
    <scope>NUCLEOTIDE SEQUENCE [LARGE SCALE GENOMIC DNA]</scope>
    <source>
        <strain evidence="7">G859</strain>
        <tissue evidence="7">Whole worm</tissue>
    </source>
</reference>
<proteinExistence type="inferred from homology"/>
<accession>A0AAN8IF22</accession>
<comment type="similarity">
    <text evidence="2">Belongs to the SRP19 family.</text>
</comment>
<keyword evidence="5" id="KW-0687">Ribonucleoprotein</keyword>
<comment type="subcellular location">
    <subcellularLocation>
        <location evidence="1">Cytoplasm</location>
    </subcellularLocation>
</comment>
<dbReference type="AlphaFoldDB" id="A0AAN8IF22"/>
<dbReference type="GO" id="GO:0005786">
    <property type="term" value="C:signal recognition particle, endoplasmic reticulum targeting"/>
    <property type="evidence" value="ECO:0007669"/>
    <property type="project" value="UniProtKB-KW"/>
</dbReference>
<evidence type="ECO:0000313" key="8">
    <source>
        <dbReference type="Proteomes" id="UP001331761"/>
    </source>
</evidence>
<dbReference type="PANTHER" id="PTHR17453">
    <property type="entry name" value="SIGNAL RECOGNITION PARTICLE 19 KD PROTEIN"/>
    <property type="match status" value="1"/>
</dbReference>